<evidence type="ECO:0000313" key="2">
    <source>
        <dbReference type="EMBL" id="KAJ2893830.1"/>
    </source>
</evidence>
<feature type="compositionally biased region" description="Polar residues" evidence="1">
    <location>
        <begin position="1"/>
        <end position="10"/>
    </location>
</feature>
<feature type="region of interest" description="Disordered" evidence="1">
    <location>
        <begin position="258"/>
        <end position="304"/>
    </location>
</feature>
<accession>A0AAD5RGY8</accession>
<evidence type="ECO:0000313" key="3">
    <source>
        <dbReference type="Proteomes" id="UP001201980"/>
    </source>
</evidence>
<feature type="region of interest" description="Disordered" evidence="1">
    <location>
        <begin position="423"/>
        <end position="446"/>
    </location>
</feature>
<dbReference type="EMBL" id="JAKWBI020000562">
    <property type="protein sequence ID" value="KAJ2893830.1"/>
    <property type="molecule type" value="Genomic_DNA"/>
</dbReference>
<feature type="compositionally biased region" description="Basic and acidic residues" evidence="1">
    <location>
        <begin position="258"/>
        <end position="274"/>
    </location>
</feature>
<sequence>MATTSGSSSCRRFAPALLGTVKDSFRLPPEQRRPGPAPELTPEPSPTEETPPPLETFRTQVDSHTQTSVTDRPRREKRRFAPQLIETSRRCRRNGDTSPATRPADKTDITPWAHHIYLPKPRRRLLDQDDSESAVTSTVDSTAVGDDEYLSSSDSEFFPSRDPIFSRRESMTADGLRQALEYERREYTRARQRREADALLAAFPNYNHAKYEGVEHFHARESSEDEHDRREEKGEGAGAKRRRDSEVNWWAKVHQQHAEELAKERGEDAYHSHDDDDSVLESLGHEGPPAAPMWVSGSAGDSVDAAGPSPNRGPLGEFVMPLIPETHVTPFIPSRPTPLPSAPKEPSPAIRPIGESFMPYIPSAPTGKAADMPYVPAPTTFSRAPAPAPNVGFANVGASARNRVKVVTPPMAGQDLKFRKCESPQQTKMEPDHPFFPEPGKELHRDPTGQKGLWMGYCLAKDSQEVMIPAELQGPHMIVTPQPPGSPNLVATAKNLEVCEEPARMWLPPNKSSSPKRKVEPKGLHLVAGLDDRLKIEKELAELKEKIAEEFGDGFVTQVYNYLSLGYPIMARDFDSELSKISHIPIEELRKDDAGIMSKGHIKLTMPEDERDEDRGPRWHALKTYVFEWAIQHPNISFDGVDPLHWGMRERRGSWAI</sequence>
<reference evidence="2" key="1">
    <citation type="submission" date="2022-07" db="EMBL/GenBank/DDBJ databases">
        <title>Draft genome sequence of Zalerion maritima ATCC 34329, a (micro)plastics degrading marine fungus.</title>
        <authorList>
            <person name="Paco A."/>
            <person name="Goncalves M.F.M."/>
            <person name="Rocha-Santos T.A.P."/>
            <person name="Alves A."/>
        </authorList>
    </citation>
    <scope>NUCLEOTIDE SEQUENCE</scope>
    <source>
        <strain evidence="2">ATCC 34329</strain>
    </source>
</reference>
<gene>
    <name evidence="2" type="ORF">MKZ38_008212</name>
</gene>
<protein>
    <submittedName>
        <fullName evidence="2">Uncharacterized protein</fullName>
    </submittedName>
</protein>
<feature type="region of interest" description="Disordered" evidence="1">
    <location>
        <begin position="218"/>
        <end position="244"/>
    </location>
</feature>
<keyword evidence="3" id="KW-1185">Reference proteome</keyword>
<proteinExistence type="predicted"/>
<name>A0AAD5RGY8_9PEZI</name>
<dbReference type="Proteomes" id="UP001201980">
    <property type="component" value="Unassembled WGS sequence"/>
</dbReference>
<feature type="compositionally biased region" description="Polar residues" evidence="1">
    <location>
        <begin position="57"/>
        <end position="70"/>
    </location>
</feature>
<organism evidence="2 3">
    <name type="scientific">Zalerion maritima</name>
    <dbReference type="NCBI Taxonomy" id="339359"/>
    <lineage>
        <taxon>Eukaryota</taxon>
        <taxon>Fungi</taxon>
        <taxon>Dikarya</taxon>
        <taxon>Ascomycota</taxon>
        <taxon>Pezizomycotina</taxon>
        <taxon>Sordariomycetes</taxon>
        <taxon>Lulworthiomycetidae</taxon>
        <taxon>Lulworthiales</taxon>
        <taxon>Lulworthiaceae</taxon>
        <taxon>Zalerion</taxon>
    </lineage>
</organism>
<evidence type="ECO:0000256" key="1">
    <source>
        <dbReference type="SAM" id="MobiDB-lite"/>
    </source>
</evidence>
<feature type="compositionally biased region" description="Basic and acidic residues" evidence="1">
    <location>
        <begin position="429"/>
        <end position="446"/>
    </location>
</feature>
<feature type="compositionally biased region" description="Pro residues" evidence="1">
    <location>
        <begin position="35"/>
        <end position="54"/>
    </location>
</feature>
<dbReference type="AlphaFoldDB" id="A0AAD5RGY8"/>
<feature type="region of interest" description="Disordered" evidence="1">
    <location>
        <begin position="1"/>
        <end position="113"/>
    </location>
</feature>
<comment type="caution">
    <text evidence="2">The sequence shown here is derived from an EMBL/GenBank/DDBJ whole genome shotgun (WGS) entry which is preliminary data.</text>
</comment>
<feature type="compositionally biased region" description="Basic and acidic residues" evidence="1">
    <location>
        <begin position="23"/>
        <end position="33"/>
    </location>
</feature>
<feature type="compositionally biased region" description="Basic and acidic residues" evidence="1">
    <location>
        <begin position="218"/>
        <end position="235"/>
    </location>
</feature>